<name>A0A1B6F342_9HEMI</name>
<organism evidence="3">
    <name type="scientific">Cuerna arida</name>
    <dbReference type="NCBI Taxonomy" id="1464854"/>
    <lineage>
        <taxon>Eukaryota</taxon>
        <taxon>Metazoa</taxon>
        <taxon>Ecdysozoa</taxon>
        <taxon>Arthropoda</taxon>
        <taxon>Hexapoda</taxon>
        <taxon>Insecta</taxon>
        <taxon>Pterygota</taxon>
        <taxon>Neoptera</taxon>
        <taxon>Paraneoptera</taxon>
        <taxon>Hemiptera</taxon>
        <taxon>Auchenorrhyncha</taxon>
        <taxon>Membracoidea</taxon>
        <taxon>Cicadellidae</taxon>
        <taxon>Cicadellinae</taxon>
        <taxon>Proconiini</taxon>
        <taxon>Cuerna</taxon>
    </lineage>
</organism>
<evidence type="ECO:0000259" key="2">
    <source>
        <dbReference type="Pfam" id="PF14652"/>
    </source>
</evidence>
<feature type="domain" description="KATNIP" evidence="2">
    <location>
        <begin position="209"/>
        <end position="365"/>
    </location>
</feature>
<gene>
    <name evidence="3" type="ORF">g.23076</name>
</gene>
<dbReference type="Pfam" id="PF14652">
    <property type="entry name" value="DUF4457"/>
    <property type="match status" value="2"/>
</dbReference>
<evidence type="ECO:0000256" key="1">
    <source>
        <dbReference type="SAM" id="MobiDB-lite"/>
    </source>
</evidence>
<accession>A0A1B6F342</accession>
<reference evidence="3" key="1">
    <citation type="submission" date="2015-11" db="EMBL/GenBank/DDBJ databases">
        <title>De novo transcriptome assembly of four potential Pierce s Disease insect vectors from Arizona vineyards.</title>
        <authorList>
            <person name="Tassone E.E."/>
        </authorList>
    </citation>
    <scope>NUCLEOTIDE SEQUENCE</scope>
</reference>
<feature type="domain" description="KATNIP" evidence="2">
    <location>
        <begin position="426"/>
        <end position="726"/>
    </location>
</feature>
<evidence type="ECO:0000313" key="3">
    <source>
        <dbReference type="EMBL" id="JAS44630.1"/>
    </source>
</evidence>
<dbReference type="InterPro" id="IPR027859">
    <property type="entry name" value="KATNIP_dom"/>
</dbReference>
<sequence>MSNVVDIIEQSSASKLPIWLEELTRSLAKPRPQSWRPGVPSDRVDVTERRAITTPGRIDSSPIKKSLLGLQLDDSIPPRREGSARYGRRAVSTTPVVSPRSEACGVPLDDHNQVTTRTESNQSNQISLEESWSSLNLFNRRHRGRISQRNEIPEDFLLGSGDNLESPIVESTRLPHKSWLETSNTSSQAKAPPVDFVIPELPSGSRLELDITSTWGDRHYMGLNGVEVFTISGRLAKVAQITAEPADINVLPEYNKDPRVVTNLLDKVNRTRDDMHLWLTPFTEGKHHRISITFQQQETLAMIRIWNYNKSRIHSYRGAKDMRMTLDEQLIFQGEIARACGGILGSTDAFGDTILFTTDEEILERVSRHDDAFDSVLNEACHQPLLQSLPERPLTASLGDVRPLTCAPAGTKMTTGAVLCRKSLTLTLLENWGHSQLIGLTGIQVLGETGDQVNVCQISCSHAPSNSDIYRLLNDENETTDPNHMWSCPIHSTPPCLRLHLPSPLHISAVVVWNYNQSPEASFCGVKKLLLRLDNSEPTVHVLRKAPGTCHHRLAQVLPLVAINSDSPFTNDDFVLSPRGMTLDYEPPELPQGFVFQLVLLSSCGDLYYIGLNGLQLYNASGSPIILSTSNVSAHPPSVSVLEGMEHDVRTPEKLIDGINNSQDGSHSWLAPILPGERNRIYIVFDSPTSVSVIKLWNYTKTPSRGVKEFGILVDDLLIYNGVFDSVNDHQSAPVHTISFTNHQTSFSYDMRDKESSLANGTRMFREIPDQSQRPFTSLPL</sequence>
<protein>
    <recommendedName>
        <fullName evidence="2">KATNIP domain-containing protein</fullName>
    </recommendedName>
</protein>
<feature type="region of interest" description="Disordered" evidence="1">
    <location>
        <begin position="74"/>
        <end position="110"/>
    </location>
</feature>
<dbReference type="PANTHER" id="PTHR21534:SF0">
    <property type="entry name" value="KATANIN-INTERACTING PROTEIN"/>
    <property type="match status" value="1"/>
</dbReference>
<dbReference type="PANTHER" id="PTHR21534">
    <property type="entry name" value="KATANIN-INTERACTING PROTEIN"/>
    <property type="match status" value="1"/>
</dbReference>
<dbReference type="InterPro" id="IPR026704">
    <property type="entry name" value="KATNIP"/>
</dbReference>
<dbReference type="EMBL" id="GECZ01025139">
    <property type="protein sequence ID" value="JAS44630.1"/>
    <property type="molecule type" value="Transcribed_RNA"/>
</dbReference>
<proteinExistence type="predicted"/>
<dbReference type="AlphaFoldDB" id="A0A1B6F342"/>